<dbReference type="GO" id="GO:0016051">
    <property type="term" value="P:carbohydrate biosynthetic process"/>
    <property type="evidence" value="ECO:0007669"/>
    <property type="project" value="InterPro"/>
</dbReference>
<evidence type="ECO:0000313" key="3">
    <source>
        <dbReference type="Proteomes" id="UP000254266"/>
    </source>
</evidence>
<evidence type="ECO:0000313" key="2">
    <source>
        <dbReference type="EMBL" id="RDH81538.1"/>
    </source>
</evidence>
<dbReference type="CDD" id="cd11614">
    <property type="entry name" value="SAF_CpaB_FlgA_like"/>
    <property type="match status" value="1"/>
</dbReference>
<reference evidence="2 3" key="1">
    <citation type="journal article" date="2018" name="ISME J.">
        <title>Endosymbiont genomes yield clues of tubeworm success.</title>
        <authorList>
            <person name="Li Y."/>
            <person name="Liles M.R."/>
            <person name="Halanych K.M."/>
        </authorList>
    </citation>
    <scope>NUCLEOTIDE SEQUENCE [LARGE SCALE GENOMIC DNA]</scope>
    <source>
        <strain evidence="2">A1464</strain>
    </source>
</reference>
<protein>
    <recommendedName>
        <fullName evidence="1">PseI/NeuA/B-like domain-containing protein</fullName>
    </recommendedName>
</protein>
<name>A0A370D9G9_9GAMM</name>
<dbReference type="InterPro" id="IPR013785">
    <property type="entry name" value="Aldolase_TIM"/>
</dbReference>
<proteinExistence type="predicted"/>
<dbReference type="PANTHER" id="PTHR42966:SF1">
    <property type="entry name" value="SIALIC ACID SYNTHASE"/>
    <property type="match status" value="1"/>
</dbReference>
<feature type="domain" description="PseI/NeuA/B-like" evidence="1">
    <location>
        <begin position="23"/>
        <end position="246"/>
    </location>
</feature>
<dbReference type="InterPro" id="IPR051690">
    <property type="entry name" value="PseI-like"/>
</dbReference>
<dbReference type="EMBL" id="QFXC01000013">
    <property type="protein sequence ID" value="RDH81538.1"/>
    <property type="molecule type" value="Genomic_DNA"/>
</dbReference>
<sequence length="327" mass="37361">MSFYIYAETAFHHEGDKEYLLKLIDEAKNAGLQGIKFQVLMDLNQLMSTRHSSYQDAKKWVFSIDDWKEIFEHAKSIGLDIILMPIDVGAFELISSFDVRYVEIHSVSFKDKKLLSKLDEFSVPLILGVGGRTLDEIAFLVNKHKSRDVTLMVGFQSFPSDLNDIKLGRIKELVSMYPNCTIGYADHSSYDSEMSVTSNEYAYALGARVFEKHITINEGKERIDFQSAVGIDKLKSIVNKLTYLDEILDLNDDHLFVMNEKEINYRNRQKVPVAARDLLVGCILSENDINMKTIDNESAIDDPQLLIGKTLKYNVEYDSAFLQKNIL</sequence>
<gene>
    <name evidence="2" type="ORF">DIZ80_15790</name>
</gene>
<comment type="caution">
    <text evidence="2">The sequence shown here is derived from an EMBL/GenBank/DDBJ whole genome shotgun (WGS) entry which is preliminary data.</text>
</comment>
<accession>A0A370D9G9</accession>
<organism evidence="2 3">
    <name type="scientific">endosymbiont of Galathealinum brachiosum</name>
    <dbReference type="NCBI Taxonomy" id="2200906"/>
    <lineage>
        <taxon>Bacteria</taxon>
        <taxon>Pseudomonadati</taxon>
        <taxon>Pseudomonadota</taxon>
        <taxon>Gammaproteobacteria</taxon>
        <taxon>sulfur-oxidizing symbionts</taxon>
    </lineage>
</organism>
<dbReference type="InterPro" id="IPR013132">
    <property type="entry name" value="PseI/NeuA/B-like_N"/>
</dbReference>
<dbReference type="SUPFAM" id="SSF51569">
    <property type="entry name" value="Aldolase"/>
    <property type="match status" value="1"/>
</dbReference>
<dbReference type="Pfam" id="PF03102">
    <property type="entry name" value="NeuB"/>
    <property type="match status" value="1"/>
</dbReference>
<dbReference type="Proteomes" id="UP000254266">
    <property type="component" value="Unassembled WGS sequence"/>
</dbReference>
<dbReference type="PANTHER" id="PTHR42966">
    <property type="entry name" value="N-ACETYLNEURAMINATE SYNTHASE"/>
    <property type="match status" value="1"/>
</dbReference>
<dbReference type="GO" id="GO:0047444">
    <property type="term" value="F:N-acylneuraminate-9-phosphate synthase activity"/>
    <property type="evidence" value="ECO:0007669"/>
    <property type="project" value="TreeGrafter"/>
</dbReference>
<evidence type="ECO:0000259" key="1">
    <source>
        <dbReference type="Pfam" id="PF03102"/>
    </source>
</evidence>
<dbReference type="AlphaFoldDB" id="A0A370D9G9"/>
<dbReference type="Gene3D" id="3.20.20.70">
    <property type="entry name" value="Aldolase class I"/>
    <property type="match status" value="1"/>
</dbReference>
<keyword evidence="3" id="KW-1185">Reference proteome</keyword>